<dbReference type="OrthoDB" id="5147696at2759"/>
<evidence type="ECO:0008006" key="4">
    <source>
        <dbReference type="Google" id="ProtNLM"/>
    </source>
</evidence>
<keyword evidence="1" id="KW-0732">Signal</keyword>
<evidence type="ECO:0000256" key="1">
    <source>
        <dbReference type="SAM" id="SignalP"/>
    </source>
</evidence>
<reference evidence="3" key="1">
    <citation type="journal article" date="2017" name="Genome Biol.">
        <title>Comparative genomics reveals high biological diversity and specific adaptations in the industrially and medically important fungal genus Aspergillus.</title>
        <authorList>
            <person name="de Vries R.P."/>
            <person name="Riley R."/>
            <person name="Wiebenga A."/>
            <person name="Aguilar-Osorio G."/>
            <person name="Amillis S."/>
            <person name="Uchima C.A."/>
            <person name="Anderluh G."/>
            <person name="Asadollahi M."/>
            <person name="Askin M."/>
            <person name="Barry K."/>
            <person name="Battaglia E."/>
            <person name="Bayram O."/>
            <person name="Benocci T."/>
            <person name="Braus-Stromeyer S.A."/>
            <person name="Caldana C."/>
            <person name="Canovas D."/>
            <person name="Cerqueira G.C."/>
            <person name="Chen F."/>
            <person name="Chen W."/>
            <person name="Choi C."/>
            <person name="Clum A."/>
            <person name="Dos Santos R.A."/>
            <person name="Damasio A.R."/>
            <person name="Diallinas G."/>
            <person name="Emri T."/>
            <person name="Fekete E."/>
            <person name="Flipphi M."/>
            <person name="Freyberg S."/>
            <person name="Gallo A."/>
            <person name="Gournas C."/>
            <person name="Habgood R."/>
            <person name="Hainaut M."/>
            <person name="Harispe M.L."/>
            <person name="Henrissat B."/>
            <person name="Hilden K.S."/>
            <person name="Hope R."/>
            <person name="Hossain A."/>
            <person name="Karabika E."/>
            <person name="Karaffa L."/>
            <person name="Karanyi Z."/>
            <person name="Krasevec N."/>
            <person name="Kuo A."/>
            <person name="Kusch H."/>
            <person name="LaButti K."/>
            <person name="Lagendijk E.L."/>
            <person name="Lapidus A."/>
            <person name="Levasseur A."/>
            <person name="Lindquist E."/>
            <person name="Lipzen A."/>
            <person name="Logrieco A.F."/>
            <person name="MacCabe A."/>
            <person name="Maekelae M.R."/>
            <person name="Malavazi I."/>
            <person name="Melin P."/>
            <person name="Meyer V."/>
            <person name="Mielnichuk N."/>
            <person name="Miskei M."/>
            <person name="Molnar A.P."/>
            <person name="Mule G."/>
            <person name="Ngan C.Y."/>
            <person name="Orejas M."/>
            <person name="Orosz E."/>
            <person name="Ouedraogo J.P."/>
            <person name="Overkamp K.M."/>
            <person name="Park H.-S."/>
            <person name="Perrone G."/>
            <person name="Piumi F."/>
            <person name="Punt P.J."/>
            <person name="Ram A.F."/>
            <person name="Ramon A."/>
            <person name="Rauscher S."/>
            <person name="Record E."/>
            <person name="Riano-Pachon D.M."/>
            <person name="Robert V."/>
            <person name="Roehrig J."/>
            <person name="Ruller R."/>
            <person name="Salamov A."/>
            <person name="Salih N.S."/>
            <person name="Samson R.A."/>
            <person name="Sandor E."/>
            <person name="Sanguinetti M."/>
            <person name="Schuetze T."/>
            <person name="Sepcic K."/>
            <person name="Shelest E."/>
            <person name="Sherlock G."/>
            <person name="Sophianopoulou V."/>
            <person name="Squina F.M."/>
            <person name="Sun H."/>
            <person name="Susca A."/>
            <person name="Todd R.B."/>
            <person name="Tsang A."/>
            <person name="Unkles S.E."/>
            <person name="van de Wiele N."/>
            <person name="van Rossen-Uffink D."/>
            <person name="Oliveira J.V."/>
            <person name="Vesth T.C."/>
            <person name="Visser J."/>
            <person name="Yu J.-H."/>
            <person name="Zhou M."/>
            <person name="Andersen M.R."/>
            <person name="Archer D.B."/>
            <person name="Baker S.E."/>
            <person name="Benoit I."/>
            <person name="Brakhage A.A."/>
            <person name="Braus G.H."/>
            <person name="Fischer R."/>
            <person name="Frisvad J.C."/>
            <person name="Goldman G.H."/>
            <person name="Houbraken J."/>
            <person name="Oakley B."/>
            <person name="Pocsi I."/>
            <person name="Scazzocchio C."/>
            <person name="Seiboth B."/>
            <person name="vanKuyk P.A."/>
            <person name="Wortman J."/>
            <person name="Dyer P.S."/>
            <person name="Grigoriev I.V."/>
        </authorList>
    </citation>
    <scope>NUCLEOTIDE SEQUENCE [LARGE SCALE GENOMIC DNA]</scope>
    <source>
        <strain evidence="3">DTO 134E9</strain>
    </source>
</reference>
<feature type="signal peptide" evidence="1">
    <location>
        <begin position="1"/>
        <end position="17"/>
    </location>
</feature>
<evidence type="ECO:0000313" key="3">
    <source>
        <dbReference type="Proteomes" id="UP000184383"/>
    </source>
</evidence>
<gene>
    <name evidence="2" type="ORF">ASPWEDRAFT_744899</name>
</gene>
<accession>A0A1L9RF45</accession>
<protein>
    <recommendedName>
        <fullName evidence="4">Ig-like domain-containing protein</fullName>
    </recommendedName>
</protein>
<dbReference type="GeneID" id="63755329"/>
<proteinExistence type="predicted"/>
<dbReference type="RefSeq" id="XP_040687222.1">
    <property type="nucleotide sequence ID" value="XM_040839481.1"/>
</dbReference>
<keyword evidence="3" id="KW-1185">Reference proteome</keyword>
<sequence>MARWIWTLFALSTAASGLTIQCGQGTLPGGPGGLGQIPFIQVLLDGENCDHTKNTAGTCADETKAGPLKGPGKCDGAYYWFTGSNMNVELSDGSHHYCEPQSGQSPMTCSG</sequence>
<name>A0A1L9RF45_ASPWE</name>
<dbReference type="EMBL" id="KV878214">
    <property type="protein sequence ID" value="OJJ33545.1"/>
    <property type="molecule type" value="Genomic_DNA"/>
</dbReference>
<dbReference type="VEuPathDB" id="FungiDB:ASPWEDRAFT_744899"/>
<dbReference type="Proteomes" id="UP000184383">
    <property type="component" value="Unassembled WGS sequence"/>
</dbReference>
<dbReference type="AlphaFoldDB" id="A0A1L9RF45"/>
<feature type="chain" id="PRO_5012069635" description="Ig-like domain-containing protein" evidence="1">
    <location>
        <begin position="18"/>
        <end position="111"/>
    </location>
</feature>
<evidence type="ECO:0000313" key="2">
    <source>
        <dbReference type="EMBL" id="OJJ33545.1"/>
    </source>
</evidence>
<organism evidence="2 3">
    <name type="scientific">Aspergillus wentii DTO 134E9</name>
    <dbReference type="NCBI Taxonomy" id="1073089"/>
    <lineage>
        <taxon>Eukaryota</taxon>
        <taxon>Fungi</taxon>
        <taxon>Dikarya</taxon>
        <taxon>Ascomycota</taxon>
        <taxon>Pezizomycotina</taxon>
        <taxon>Eurotiomycetes</taxon>
        <taxon>Eurotiomycetidae</taxon>
        <taxon>Eurotiales</taxon>
        <taxon>Aspergillaceae</taxon>
        <taxon>Aspergillus</taxon>
        <taxon>Aspergillus subgen. Cremei</taxon>
    </lineage>
</organism>